<gene>
    <name evidence="3" type="ORF">OT_ostta06g00930</name>
</gene>
<dbReference type="SUPFAM" id="SSF82199">
    <property type="entry name" value="SET domain"/>
    <property type="match status" value="1"/>
</dbReference>
<feature type="region of interest" description="Disordered" evidence="1">
    <location>
        <begin position="359"/>
        <end position="392"/>
    </location>
</feature>
<feature type="domain" description="SET" evidence="2">
    <location>
        <begin position="213"/>
        <end position="332"/>
    </location>
</feature>
<evidence type="ECO:0000256" key="1">
    <source>
        <dbReference type="SAM" id="MobiDB-lite"/>
    </source>
</evidence>
<dbReference type="Pfam" id="PF00856">
    <property type="entry name" value="SET"/>
    <property type="match status" value="1"/>
</dbReference>
<dbReference type="InParanoid" id="A0A090M6E6"/>
<accession>A0A090M6E6</accession>
<dbReference type="GeneID" id="9835244"/>
<dbReference type="CDD" id="cd08161">
    <property type="entry name" value="SET"/>
    <property type="match status" value="1"/>
</dbReference>
<dbReference type="KEGG" id="ota:OT_ostta06g00930"/>
<feature type="compositionally biased region" description="Polar residues" evidence="1">
    <location>
        <begin position="383"/>
        <end position="392"/>
    </location>
</feature>
<dbReference type="AlphaFoldDB" id="A0A090M6E6"/>
<comment type="caution">
    <text evidence="3">The sequence shown here is derived from an EMBL/GenBank/DDBJ whole genome shotgun (WGS) entry which is preliminary data.</text>
</comment>
<evidence type="ECO:0000313" key="3">
    <source>
        <dbReference type="EMBL" id="CEF98252.1"/>
    </source>
</evidence>
<organism evidence="3 4">
    <name type="scientific">Ostreococcus tauri</name>
    <name type="common">Marine green alga</name>
    <dbReference type="NCBI Taxonomy" id="70448"/>
    <lineage>
        <taxon>Eukaryota</taxon>
        <taxon>Viridiplantae</taxon>
        <taxon>Chlorophyta</taxon>
        <taxon>Mamiellophyceae</taxon>
        <taxon>Mamiellales</taxon>
        <taxon>Bathycoccaceae</taxon>
        <taxon>Ostreococcus</taxon>
    </lineage>
</organism>
<sequence length="392" mass="42425">MDARWREICAPRRIIKKKELRGVIDDFFFNGAMTSVERGDGGRESIVSTRSSMTIAKDVEIFGRRPSDEFDRATPRGLCRVDVDRLLALGCSRSVVDECGRRFWRSSSGVDEVTVPTSVVGWLTHAAAQYAASGTDANARADARGKCVTTRVIEPGEAITVDIDAFMGDMRTSGGWVGARATPASRDERGDDLLRWLASAPPCGLRTTSDGDVGVFALDAISVGTVVDVSLKRVDEIVRGRRIVGETPHGKLAEALATHGDRGAMALHRVQERFSFSHTYQTFPLAASLDEVTTLSAMRHSDDPNLVPANGSATARFKATRDIGAGEELTVNREVVCVLEVPGTGGFRAFYEHNVKGEEPPWAQAGAGRRSRGGLDYSKWDNICSSSESDGD</sequence>
<dbReference type="InterPro" id="IPR046341">
    <property type="entry name" value="SET_dom_sf"/>
</dbReference>
<dbReference type="InterPro" id="IPR001214">
    <property type="entry name" value="SET_dom"/>
</dbReference>
<reference evidence="4" key="1">
    <citation type="journal article" date="2006" name="Proc. Natl. Acad. Sci. U.S.A.">
        <title>Genome analysis of the smallest free-living eukaryote Ostreococcus tauri unveils many unique features.</title>
        <authorList>
            <person name="Derelle E."/>
            <person name="Ferraz C."/>
            <person name="Rombauts S."/>
            <person name="Rouze P."/>
            <person name="Worden A.Z."/>
            <person name="Robbens S."/>
            <person name="Partensky F."/>
            <person name="Degroeve S."/>
            <person name="Echeynie S."/>
            <person name="Cooke R."/>
            <person name="Saeys Y."/>
            <person name="Wuyts J."/>
            <person name="Jabbari K."/>
            <person name="Bowler C."/>
            <person name="Panaud O."/>
            <person name="Piegu B."/>
            <person name="Ball S.G."/>
            <person name="Ral J.-P."/>
            <person name="Bouget F.-Y."/>
            <person name="Piganeau G."/>
            <person name="De Baets B."/>
            <person name="Picard A."/>
            <person name="Delseny M."/>
            <person name="Demaille J."/>
            <person name="Van de Peer Y."/>
            <person name="Moreau H."/>
        </authorList>
    </citation>
    <scope>NUCLEOTIDE SEQUENCE [LARGE SCALE GENOMIC DNA]</scope>
    <source>
        <strain evidence="4">OTTH 0595 / CCAP 157/2 / RCC745</strain>
    </source>
</reference>
<dbReference type="OrthoDB" id="10496369at2759"/>
<dbReference type="EMBL" id="CAID01000006">
    <property type="protein sequence ID" value="CEF98252.1"/>
    <property type="molecule type" value="Genomic_DNA"/>
</dbReference>
<protein>
    <submittedName>
        <fullName evidence="3">Unnamed product</fullName>
    </submittedName>
</protein>
<dbReference type="RefSeq" id="XP_003079712.2">
    <property type="nucleotide sequence ID" value="XM_003079664.2"/>
</dbReference>
<reference evidence="3 4" key="2">
    <citation type="journal article" date="2014" name="BMC Genomics">
        <title>An improved genome of the model marine alga Ostreococcus tauri unfolds by assessing Illumina de novo assemblies.</title>
        <authorList>
            <person name="Blanc-Mathieu R."/>
            <person name="Verhelst B."/>
            <person name="Derelle E."/>
            <person name="Rombauts S."/>
            <person name="Bouget F.Y."/>
            <person name="Carre I."/>
            <person name="Chateau A."/>
            <person name="Eyre-Walker A."/>
            <person name="Grimsley N."/>
            <person name="Moreau H."/>
            <person name="Piegu B."/>
            <person name="Rivals E."/>
            <person name="Schackwitz W."/>
            <person name="Van de Peer Y."/>
            <person name="Piganeau G."/>
        </authorList>
    </citation>
    <scope>NUCLEOTIDE SEQUENCE [LARGE SCALE GENOMIC DNA]</scope>
    <source>
        <strain evidence="4">OTTH 0595 / CCAP 157/2 / RCC745</strain>
    </source>
</reference>
<keyword evidence="4" id="KW-1185">Reference proteome</keyword>
<name>A0A090M6E6_OSTTA</name>
<evidence type="ECO:0000313" key="4">
    <source>
        <dbReference type="Proteomes" id="UP000009170"/>
    </source>
</evidence>
<proteinExistence type="predicted"/>
<dbReference type="Proteomes" id="UP000009170">
    <property type="component" value="Unassembled WGS sequence"/>
</dbReference>
<evidence type="ECO:0000259" key="2">
    <source>
        <dbReference type="Pfam" id="PF00856"/>
    </source>
</evidence>
<dbReference type="Gene3D" id="2.170.270.10">
    <property type="entry name" value="SET domain"/>
    <property type="match status" value="1"/>
</dbReference>